<protein>
    <submittedName>
        <fullName evidence="2">Zinc-regulated TonB-dependent outer membrane receptor</fullName>
    </submittedName>
</protein>
<dbReference type="AlphaFoldDB" id="A0A1W1CAL0"/>
<gene>
    <name evidence="2" type="ORF">MNB_SV-8-163</name>
</gene>
<reference evidence="2" key="1">
    <citation type="submission" date="2016-10" db="EMBL/GenBank/DDBJ databases">
        <authorList>
            <person name="de Groot N.N."/>
        </authorList>
    </citation>
    <scope>NUCLEOTIDE SEQUENCE</scope>
</reference>
<proteinExistence type="predicted"/>
<keyword evidence="2" id="KW-0675">Receptor</keyword>
<sequence length="436" mass="49528">MTKKLIILSLCTSTMLCAQNDLEELKTLLAQQIKTTQALQKRVVQLEKKQARQSRITKSQAKKIREAKKQIAVAQTQKEEQPSTQKAVTFDQKSFLPDIALILDGSMVSRDVDNSTYESYYIPGFSSYDPNEEAEIPFNKNRGFNLNYAELALHSTVGPWFDTDAIFHLHPDEFEIEEAYLTSRNMPYGLRAKVGKFRSEFGRINAIHQHAWHFTSQPLVFEGLLSTEGINDAGVQLQWVLPTEDTYVMAGFEALQGNNNISFGDTETNNLYIGYLKSSFDLTDDTTALAGASILHGKNSEGGNTDIYGADFTLKTSLEGYSSLMWQSELLYRNKKTNTQTLKQAGFYTQLIYQYNQNWAAGVRYDDLYKNIDTQPDDLDKYTAMLEYKPFEFTKFRLQYTYDRSKVFGINDERKNTSEILLGVTIEAGAHGAHAF</sequence>
<dbReference type="SUPFAM" id="SSF56935">
    <property type="entry name" value="Porins"/>
    <property type="match status" value="1"/>
</dbReference>
<name>A0A1W1CAL0_9ZZZZ</name>
<accession>A0A1W1CAL0</accession>
<organism evidence="2">
    <name type="scientific">hydrothermal vent metagenome</name>
    <dbReference type="NCBI Taxonomy" id="652676"/>
    <lineage>
        <taxon>unclassified sequences</taxon>
        <taxon>metagenomes</taxon>
        <taxon>ecological metagenomes</taxon>
    </lineage>
</organism>
<evidence type="ECO:0000313" key="2">
    <source>
        <dbReference type="EMBL" id="SFV62816.1"/>
    </source>
</evidence>
<evidence type="ECO:0000256" key="1">
    <source>
        <dbReference type="SAM" id="Coils"/>
    </source>
</evidence>
<feature type="coiled-coil region" evidence="1">
    <location>
        <begin position="22"/>
        <end position="49"/>
    </location>
</feature>
<keyword evidence="1" id="KW-0175">Coiled coil</keyword>
<dbReference type="EMBL" id="FPHD01000061">
    <property type="protein sequence ID" value="SFV62816.1"/>
    <property type="molecule type" value="Genomic_DNA"/>
</dbReference>